<dbReference type="AlphaFoldDB" id="A0A1H7P0Y0"/>
<dbReference type="STRING" id="235985.SAMN05414137_107148"/>
<gene>
    <name evidence="2" type="ORF">SAMN05414137_107148</name>
</gene>
<evidence type="ECO:0000313" key="3">
    <source>
        <dbReference type="Proteomes" id="UP000183015"/>
    </source>
</evidence>
<feature type="compositionally biased region" description="Low complexity" evidence="1">
    <location>
        <begin position="63"/>
        <end position="85"/>
    </location>
</feature>
<keyword evidence="3" id="KW-1185">Reference proteome</keyword>
<dbReference type="OrthoDB" id="3217284at2"/>
<feature type="compositionally biased region" description="Low complexity" evidence="1">
    <location>
        <begin position="28"/>
        <end position="37"/>
    </location>
</feature>
<dbReference type="RefSeq" id="WP_052438314.1">
    <property type="nucleotide sequence ID" value="NZ_FOAZ01000007.1"/>
</dbReference>
<organism evidence="2 3">
    <name type="scientific">Streptacidiphilus jiangxiensis</name>
    <dbReference type="NCBI Taxonomy" id="235985"/>
    <lineage>
        <taxon>Bacteria</taxon>
        <taxon>Bacillati</taxon>
        <taxon>Actinomycetota</taxon>
        <taxon>Actinomycetes</taxon>
        <taxon>Kitasatosporales</taxon>
        <taxon>Streptomycetaceae</taxon>
        <taxon>Streptacidiphilus</taxon>
    </lineage>
</organism>
<dbReference type="EMBL" id="FOAZ01000007">
    <property type="protein sequence ID" value="SEL28958.1"/>
    <property type="molecule type" value="Genomic_DNA"/>
</dbReference>
<feature type="region of interest" description="Disordered" evidence="1">
    <location>
        <begin position="1"/>
        <end position="95"/>
    </location>
</feature>
<dbReference type="Proteomes" id="UP000183015">
    <property type="component" value="Unassembled WGS sequence"/>
</dbReference>
<evidence type="ECO:0000313" key="2">
    <source>
        <dbReference type="EMBL" id="SEL28958.1"/>
    </source>
</evidence>
<accession>A0A1H7P0Y0</accession>
<evidence type="ECO:0000256" key="1">
    <source>
        <dbReference type="SAM" id="MobiDB-lite"/>
    </source>
</evidence>
<proteinExistence type="predicted"/>
<reference evidence="3" key="1">
    <citation type="submission" date="2016-10" db="EMBL/GenBank/DDBJ databases">
        <authorList>
            <person name="Varghese N."/>
        </authorList>
    </citation>
    <scope>NUCLEOTIDE SEQUENCE [LARGE SCALE GENOMIC DNA]</scope>
    <source>
        <strain evidence="3">DSM 45096 / BCRC 16803 / CGMCC 4.1857 / CIP 109030 / JCM 12277 / KCTC 19219 / NBRC 100920 / 33214</strain>
    </source>
</reference>
<dbReference type="eggNOG" id="COG0508">
    <property type="taxonomic scope" value="Bacteria"/>
</dbReference>
<feature type="compositionally biased region" description="Basic and acidic residues" evidence="1">
    <location>
        <begin position="50"/>
        <end position="62"/>
    </location>
</feature>
<name>A0A1H7P0Y0_STRJI</name>
<protein>
    <submittedName>
        <fullName evidence="2">Uncharacterized protein</fullName>
    </submittedName>
</protein>
<sequence length="191" mass="20138">MTEPETVAEQRSAAAVRAGEAVEPEPAEPNAAAGYAVQHDGAFARSPRPARADTDADVHHDSAPASAPAQAPAPAAGTARGGPSPQVQGTVGPRRSLVLDPQVALRLRDDWQQVQFDFVDDPRQAVEQADAVVGRAGQRIAEALSACSAAVRRSWQAEGPGSAAHDTGTSTEHLRVVLQQYRDLLNRMLEL</sequence>